<gene>
    <name evidence="1" type="ORF">QLQ87_03755</name>
</gene>
<name>A0AAX3VUZ6_AERSA</name>
<sequence>MIETRDPIITLRDDGQGKLCDASGVELGAIDYTAGTLHFIPDGSAPLPKPTYAWVTVGTRWDGNNLLAVQRWTMTGIQYHTTAYTFPDGE</sequence>
<evidence type="ECO:0000313" key="2">
    <source>
        <dbReference type="Proteomes" id="UP001239426"/>
    </source>
</evidence>
<protein>
    <recommendedName>
        <fullName evidence="3">Phage protein</fullName>
    </recommendedName>
</protein>
<dbReference type="AlphaFoldDB" id="A0AAX3VUZ6"/>
<evidence type="ECO:0000313" key="1">
    <source>
        <dbReference type="EMBL" id="WHF37490.1"/>
    </source>
</evidence>
<organism evidence="1 2">
    <name type="scientific">Aeromonas salmonicida</name>
    <dbReference type="NCBI Taxonomy" id="645"/>
    <lineage>
        <taxon>Bacteria</taxon>
        <taxon>Pseudomonadati</taxon>
        <taxon>Pseudomonadota</taxon>
        <taxon>Gammaproteobacteria</taxon>
        <taxon>Aeromonadales</taxon>
        <taxon>Aeromonadaceae</taxon>
        <taxon>Aeromonas</taxon>
    </lineage>
</organism>
<accession>A0AAX3VUZ6</accession>
<dbReference type="EMBL" id="CP124841">
    <property type="protein sequence ID" value="WHF37490.1"/>
    <property type="molecule type" value="Genomic_DNA"/>
</dbReference>
<reference evidence="1" key="1">
    <citation type="submission" date="2023-05" db="EMBL/GenBank/DDBJ databases">
        <title>Aeromonas salmonicida 57, complete genome.</title>
        <authorList>
            <person name="Shao L."/>
        </authorList>
    </citation>
    <scope>NUCLEOTIDE SEQUENCE</scope>
    <source>
        <strain evidence="1">57</strain>
    </source>
</reference>
<evidence type="ECO:0008006" key="3">
    <source>
        <dbReference type="Google" id="ProtNLM"/>
    </source>
</evidence>
<dbReference type="RefSeq" id="WP_238155294.1">
    <property type="nucleotide sequence ID" value="NZ_CAWOII010000067.1"/>
</dbReference>
<proteinExistence type="predicted"/>
<dbReference type="Proteomes" id="UP001239426">
    <property type="component" value="Chromosome"/>
</dbReference>